<dbReference type="Proteomes" id="UP000218677">
    <property type="component" value="Unassembled WGS sequence"/>
</dbReference>
<dbReference type="AlphaFoldDB" id="A0A2A4HIP4"/>
<dbReference type="OrthoDB" id="6385145at2"/>
<gene>
    <name evidence="2" type="ORF">CPA45_15340</name>
</gene>
<dbReference type="Pfam" id="PF13618">
    <property type="entry name" value="Gluconate_2-dh3"/>
    <property type="match status" value="1"/>
</dbReference>
<dbReference type="RefSeq" id="WP_096652951.1">
    <property type="nucleotide sequence ID" value="NZ_NWUX01000015.1"/>
</dbReference>
<proteinExistence type="predicted"/>
<dbReference type="EMBL" id="NWUX01000015">
    <property type="protein sequence ID" value="PCF94772.1"/>
    <property type="molecule type" value="Genomic_DNA"/>
</dbReference>
<evidence type="ECO:0000313" key="3">
    <source>
        <dbReference type="Proteomes" id="UP000218677"/>
    </source>
</evidence>
<feature type="compositionally biased region" description="Low complexity" evidence="1">
    <location>
        <begin position="138"/>
        <end position="158"/>
    </location>
</feature>
<feature type="region of interest" description="Disordered" evidence="1">
    <location>
        <begin position="128"/>
        <end position="164"/>
    </location>
</feature>
<evidence type="ECO:0000256" key="1">
    <source>
        <dbReference type="SAM" id="MobiDB-lite"/>
    </source>
</evidence>
<protein>
    <submittedName>
        <fullName evidence="2">Twin-arginine translocation pathway signal</fullName>
    </submittedName>
</protein>
<sequence length="219" mass="24053">MNRRELLKLIALTTGTAMIGGKSLFAFSDAGQAEHLFSDDDVQRLNELAETILPKTDTPGAKDAGVGEFMAVFVSACYTPTERETFHLGLAQLDTRSRAAYESDFMGLSGEQRLALVTELDREAMMHAREQTNREQPTSAEAQSTETQTAQNQTADTQGSQQQADSVEALPHHFTMMKQLTLFGFFTSEVGAKEVLRYEAVPGRYDGCAPYNGEPAWAT</sequence>
<dbReference type="InterPro" id="IPR027056">
    <property type="entry name" value="Gluconate_2DH_su3"/>
</dbReference>
<accession>A0A2A4HIP4</accession>
<reference evidence="3" key="1">
    <citation type="submission" date="2017-09" db="EMBL/GenBank/DDBJ databases">
        <authorList>
            <person name="Cho G.-S."/>
            <person name="Oguntoyinbo F.A."/>
            <person name="Cnockaert M."/>
            <person name="Kabisch J."/>
            <person name="Neve H."/>
            <person name="Bockelmann W."/>
            <person name="Wenning M."/>
            <person name="Franz C.M."/>
            <person name="Vandamme P."/>
        </authorList>
    </citation>
    <scope>NUCLEOTIDE SEQUENCE [LARGE SCALE GENOMIC DNA]</scope>
    <source>
        <strain evidence="3">MBT G8648</strain>
    </source>
</reference>
<keyword evidence="3" id="KW-1185">Reference proteome</keyword>
<evidence type="ECO:0000313" key="2">
    <source>
        <dbReference type="EMBL" id="PCF94772.1"/>
    </source>
</evidence>
<name>A0A2A4HIP4_9GAMM</name>
<organism evidence="2 3">
    <name type="scientific">Vreelandella nigrificans</name>
    <dbReference type="NCBI Taxonomy" id="2042704"/>
    <lineage>
        <taxon>Bacteria</taxon>
        <taxon>Pseudomonadati</taxon>
        <taxon>Pseudomonadota</taxon>
        <taxon>Gammaproteobacteria</taxon>
        <taxon>Oceanospirillales</taxon>
        <taxon>Halomonadaceae</taxon>
        <taxon>Vreelandella</taxon>
    </lineage>
</organism>
<comment type="caution">
    <text evidence="2">The sequence shown here is derived from an EMBL/GenBank/DDBJ whole genome shotgun (WGS) entry which is preliminary data.</text>
</comment>